<dbReference type="SMART" id="SM00829">
    <property type="entry name" value="PKS_ER"/>
    <property type="match status" value="1"/>
</dbReference>
<evidence type="ECO:0000256" key="2">
    <source>
        <dbReference type="ARBA" id="ARBA00023002"/>
    </source>
</evidence>
<dbReference type="PANTHER" id="PTHR48106:SF2">
    <property type="entry name" value="ZN2+-BINDING DEHYDROGENASE"/>
    <property type="match status" value="1"/>
</dbReference>
<dbReference type="PANTHER" id="PTHR48106">
    <property type="entry name" value="QUINONE OXIDOREDUCTASE PIG3-RELATED"/>
    <property type="match status" value="1"/>
</dbReference>
<dbReference type="GO" id="GO:0070402">
    <property type="term" value="F:NADPH binding"/>
    <property type="evidence" value="ECO:0007669"/>
    <property type="project" value="TreeGrafter"/>
</dbReference>
<dbReference type="InterPro" id="IPR036291">
    <property type="entry name" value="NAD(P)-bd_dom_sf"/>
</dbReference>
<dbReference type="InterPro" id="IPR013154">
    <property type="entry name" value="ADH-like_N"/>
</dbReference>
<evidence type="ECO:0000313" key="5">
    <source>
        <dbReference type="Proteomes" id="UP000248856"/>
    </source>
</evidence>
<comment type="caution">
    <text evidence="4">The sequence shown here is derived from an EMBL/GenBank/DDBJ whole genome shotgun (WGS) entry which is preliminary data.</text>
</comment>
<sequence>MQAFVYRRHGDPAHVLTCEEVAAPAPPGPGEVMVRVTRRMVHPIDALLIRGVVPAPIPAEGAIPGGDGVGIVEQVGAGVDPSTGIRPGRRVILFPVSGTWAERVVVPAAAAIPVPDDVSDTAACQIIINGITAVVLTRAAWAADSRAGIDSPLLVTAAGSSVGRNVIALARMRGARVVAVVRSDAGAAILAQSVAGLPIVSTEHEGWPAAVTAACGGAPSVAIDPIGGDMTAKLLDLIADRGTLLMYGGLDARPPMISTVAMTVRELTVTGVNAPGWLTSTSAAQRAADIADLFEMARRSPQNFADYREFPLTEAIAALAAAQATPRRGATLLTSGA</sequence>
<gene>
    <name evidence="4" type="ORF">AX018_10683</name>
</gene>
<evidence type="ECO:0000256" key="1">
    <source>
        <dbReference type="ARBA" id="ARBA00022857"/>
    </source>
</evidence>
<name>A0A328YIP0_9BURK</name>
<organism evidence="4 5">
    <name type="scientific">Paracidovorax anthurii</name>
    <dbReference type="NCBI Taxonomy" id="78229"/>
    <lineage>
        <taxon>Bacteria</taxon>
        <taxon>Pseudomonadati</taxon>
        <taxon>Pseudomonadota</taxon>
        <taxon>Betaproteobacteria</taxon>
        <taxon>Burkholderiales</taxon>
        <taxon>Comamonadaceae</taxon>
        <taxon>Paracidovorax</taxon>
    </lineage>
</organism>
<protein>
    <submittedName>
        <fullName evidence="4">NADPH:quinone reductase-like Zn-dependent oxidoreductase</fullName>
    </submittedName>
</protein>
<evidence type="ECO:0000259" key="3">
    <source>
        <dbReference type="SMART" id="SM00829"/>
    </source>
</evidence>
<dbReference type="Pfam" id="PF08240">
    <property type="entry name" value="ADH_N"/>
    <property type="match status" value="1"/>
</dbReference>
<dbReference type="Pfam" id="PF00107">
    <property type="entry name" value="ADH_zinc_N"/>
    <property type="match status" value="1"/>
</dbReference>
<keyword evidence="2" id="KW-0560">Oxidoreductase</keyword>
<dbReference type="InterPro" id="IPR013149">
    <property type="entry name" value="ADH-like_C"/>
</dbReference>
<dbReference type="AlphaFoldDB" id="A0A328YIP0"/>
<dbReference type="InterPro" id="IPR011032">
    <property type="entry name" value="GroES-like_sf"/>
</dbReference>
<proteinExistence type="predicted"/>
<dbReference type="EMBL" id="QLTA01000068">
    <property type="protein sequence ID" value="RAR74008.1"/>
    <property type="molecule type" value="Genomic_DNA"/>
</dbReference>
<dbReference type="Proteomes" id="UP000248856">
    <property type="component" value="Unassembled WGS sequence"/>
</dbReference>
<dbReference type="SUPFAM" id="SSF51735">
    <property type="entry name" value="NAD(P)-binding Rossmann-fold domains"/>
    <property type="match status" value="1"/>
</dbReference>
<dbReference type="GO" id="GO:0016651">
    <property type="term" value="F:oxidoreductase activity, acting on NAD(P)H"/>
    <property type="evidence" value="ECO:0007669"/>
    <property type="project" value="TreeGrafter"/>
</dbReference>
<accession>A0A328YIP0</accession>
<dbReference type="Gene3D" id="3.90.180.10">
    <property type="entry name" value="Medium-chain alcohol dehydrogenases, catalytic domain"/>
    <property type="match status" value="1"/>
</dbReference>
<evidence type="ECO:0000313" key="4">
    <source>
        <dbReference type="EMBL" id="RAR74008.1"/>
    </source>
</evidence>
<reference evidence="4 5" key="1">
    <citation type="submission" date="2018-06" db="EMBL/GenBank/DDBJ databases">
        <title>Genomic Encyclopedia of Archaeal and Bacterial Type Strains, Phase II (KMG-II): from individual species to whole genera.</title>
        <authorList>
            <person name="Goeker M."/>
        </authorList>
    </citation>
    <scope>NUCLEOTIDE SEQUENCE [LARGE SCALE GENOMIC DNA]</scope>
    <source>
        <strain evidence="4 5">CFPB 3232</strain>
    </source>
</reference>
<dbReference type="RefSeq" id="WP_415842352.1">
    <property type="nucleotide sequence ID" value="NZ_CBCSGC010000258.1"/>
</dbReference>
<dbReference type="Gene3D" id="3.40.50.720">
    <property type="entry name" value="NAD(P)-binding Rossmann-like Domain"/>
    <property type="match status" value="1"/>
</dbReference>
<dbReference type="InterPro" id="IPR020843">
    <property type="entry name" value="ER"/>
</dbReference>
<dbReference type="SUPFAM" id="SSF50129">
    <property type="entry name" value="GroES-like"/>
    <property type="match status" value="1"/>
</dbReference>
<feature type="domain" description="Enoyl reductase (ER)" evidence="3">
    <location>
        <begin position="10"/>
        <end position="333"/>
    </location>
</feature>
<keyword evidence="5" id="KW-1185">Reference proteome</keyword>
<keyword evidence="1" id="KW-0521">NADP</keyword>